<dbReference type="WBParaSite" id="ES5_v2.g11031.t1">
    <property type="protein sequence ID" value="ES5_v2.g11031.t1"/>
    <property type="gene ID" value="ES5_v2.g11031"/>
</dbReference>
<sequence>MHFSVFLAAFTAAIFGKRVESAQIPICNQIHMIANLPRWWSDGAVVYNFSMDLSLTAVDDWNTMLTFTNFASWSADNNLYYQDKPLRYVTNGEAPNPYIYCPNMGGNCNITLFNAAGGTIQLPVHLDSYPSNGPEDYSPDTWLYTDFTFDSGSLYASVFGNFFDPQGMTCFTEYEETPGGTVIGEQYCCTNYIYVKIPDSLPSQCIQFQSNTTFSNPDGSVSSSFTAQYAYTSDGIEYSINPLQLSSNYPFYEFYPNRATGNWQNVSFPMTFMDPYVPYDGRDFQVDVSLSEKNAVFDGQYGGVTIAGRIISRNGVIMKNATNPYTPEDPCWEGNPPIFSGSKAKSTFCCTKFFTPPPSATPCAEYQTFTKVYKDEVYEGIYFNVKYQLNSTAMVLTIMDYKSPTNSTLQVEAYSTDLFTQTCRVSSSSPTKTCVFKLSATDQYTLQYRTSINPDSVNMTNIYVSSNQIMSPYLTPLKPCQAVYQFDMMDQYETDRAMTELCCIAQPGGAYPGGLSSFGYPYPFAQRNVKPTTSIGYSKINSYEKHIARNIKQN</sequence>
<protein>
    <submittedName>
        <fullName evidence="2">Uncharacterized protein</fullName>
    </submittedName>
</protein>
<organism evidence="1 2">
    <name type="scientific">Panagrolaimus sp. ES5</name>
    <dbReference type="NCBI Taxonomy" id="591445"/>
    <lineage>
        <taxon>Eukaryota</taxon>
        <taxon>Metazoa</taxon>
        <taxon>Ecdysozoa</taxon>
        <taxon>Nematoda</taxon>
        <taxon>Chromadorea</taxon>
        <taxon>Rhabditida</taxon>
        <taxon>Tylenchina</taxon>
        <taxon>Panagrolaimomorpha</taxon>
        <taxon>Panagrolaimoidea</taxon>
        <taxon>Panagrolaimidae</taxon>
        <taxon>Panagrolaimus</taxon>
    </lineage>
</organism>
<evidence type="ECO:0000313" key="2">
    <source>
        <dbReference type="WBParaSite" id="ES5_v2.g11031.t1"/>
    </source>
</evidence>
<reference evidence="2" key="1">
    <citation type="submission" date="2022-11" db="UniProtKB">
        <authorList>
            <consortium name="WormBaseParasite"/>
        </authorList>
    </citation>
    <scope>IDENTIFICATION</scope>
</reference>
<evidence type="ECO:0000313" key="1">
    <source>
        <dbReference type="Proteomes" id="UP000887579"/>
    </source>
</evidence>
<name>A0AC34F285_9BILA</name>
<dbReference type="Proteomes" id="UP000887579">
    <property type="component" value="Unplaced"/>
</dbReference>
<proteinExistence type="predicted"/>
<accession>A0AC34F285</accession>